<name>A0A9D1N705_9FIRM</name>
<keyword evidence="4 5" id="KW-0472">Membrane</keyword>
<reference evidence="6" key="1">
    <citation type="submission" date="2020-10" db="EMBL/GenBank/DDBJ databases">
        <authorList>
            <person name="Gilroy R."/>
        </authorList>
    </citation>
    <scope>NUCLEOTIDE SEQUENCE</scope>
    <source>
        <strain evidence="6">ChiSjej4B22-8349</strain>
    </source>
</reference>
<evidence type="ECO:0000256" key="4">
    <source>
        <dbReference type="ARBA" id="ARBA00023136"/>
    </source>
</evidence>
<gene>
    <name evidence="6" type="ORF">IAD25_05060</name>
</gene>
<dbReference type="Pfam" id="PF02674">
    <property type="entry name" value="Colicin_V"/>
    <property type="match status" value="1"/>
</dbReference>
<feature type="transmembrane region" description="Helical" evidence="5">
    <location>
        <begin position="100"/>
        <end position="126"/>
    </location>
</feature>
<evidence type="ECO:0000256" key="3">
    <source>
        <dbReference type="ARBA" id="ARBA00022989"/>
    </source>
</evidence>
<reference evidence="6" key="2">
    <citation type="journal article" date="2021" name="PeerJ">
        <title>Extensive microbial diversity within the chicken gut microbiome revealed by metagenomics and culture.</title>
        <authorList>
            <person name="Gilroy R."/>
            <person name="Ravi A."/>
            <person name="Getino M."/>
            <person name="Pursley I."/>
            <person name="Horton D.L."/>
            <person name="Alikhan N.F."/>
            <person name="Baker D."/>
            <person name="Gharbi K."/>
            <person name="Hall N."/>
            <person name="Watson M."/>
            <person name="Adriaenssens E.M."/>
            <person name="Foster-Nyarko E."/>
            <person name="Jarju S."/>
            <person name="Secka A."/>
            <person name="Antonio M."/>
            <person name="Oren A."/>
            <person name="Chaudhuri R.R."/>
            <person name="La Ragione R."/>
            <person name="Hildebrand F."/>
            <person name="Pallen M.J."/>
        </authorList>
    </citation>
    <scope>NUCLEOTIDE SEQUENCE</scope>
    <source>
        <strain evidence="6">ChiSjej4B22-8349</strain>
    </source>
</reference>
<dbReference type="Proteomes" id="UP000824130">
    <property type="component" value="Unassembled WGS sequence"/>
</dbReference>
<keyword evidence="2 5" id="KW-0812">Transmembrane</keyword>
<dbReference type="GO" id="GO:0016020">
    <property type="term" value="C:membrane"/>
    <property type="evidence" value="ECO:0007669"/>
    <property type="project" value="UniProtKB-SubCell"/>
</dbReference>
<evidence type="ECO:0000256" key="5">
    <source>
        <dbReference type="SAM" id="Phobius"/>
    </source>
</evidence>
<protein>
    <submittedName>
        <fullName evidence="6">CvpA family protein</fullName>
    </submittedName>
</protein>
<feature type="transmembrane region" description="Helical" evidence="5">
    <location>
        <begin position="147"/>
        <end position="172"/>
    </location>
</feature>
<sequence>MILDIIILLILILPMALGLHRGFIYTFVHALGWIGALVAAFFLTDPLAGVLRDSFLGNAVSDTIAGEIYGYADSAMSVTDGLPDIISGGLTVTTMETADILVAMITGMILSVLSFLIVIIVIRLILRVVVQPVARRERGNLLSKGDKYLGLVAGALKGVIFVFLFLTLLVPVINLSQGGLSSFLANSLDSSFIAGTLYDNNLLLLITGGIFS</sequence>
<feature type="transmembrane region" description="Helical" evidence="5">
    <location>
        <begin position="31"/>
        <end position="51"/>
    </location>
</feature>
<proteinExistence type="predicted"/>
<keyword evidence="3 5" id="KW-1133">Transmembrane helix</keyword>
<feature type="transmembrane region" description="Helical" evidence="5">
    <location>
        <begin position="6"/>
        <end position="24"/>
    </location>
</feature>
<dbReference type="AlphaFoldDB" id="A0A9D1N705"/>
<evidence type="ECO:0000256" key="2">
    <source>
        <dbReference type="ARBA" id="ARBA00022692"/>
    </source>
</evidence>
<comment type="subcellular location">
    <subcellularLocation>
        <location evidence="1">Membrane</location>
        <topology evidence="1">Multi-pass membrane protein</topology>
    </subcellularLocation>
</comment>
<dbReference type="EMBL" id="DVOB01000112">
    <property type="protein sequence ID" value="HIU96066.1"/>
    <property type="molecule type" value="Genomic_DNA"/>
</dbReference>
<accession>A0A9D1N705</accession>
<dbReference type="InterPro" id="IPR003825">
    <property type="entry name" value="Colicin-V_CvpA"/>
</dbReference>
<evidence type="ECO:0000313" key="6">
    <source>
        <dbReference type="EMBL" id="HIU96066.1"/>
    </source>
</evidence>
<evidence type="ECO:0000313" key="7">
    <source>
        <dbReference type="Proteomes" id="UP000824130"/>
    </source>
</evidence>
<organism evidence="6 7">
    <name type="scientific">Candidatus Allocopromorpha excrementipullorum</name>
    <dbReference type="NCBI Taxonomy" id="2840743"/>
    <lineage>
        <taxon>Bacteria</taxon>
        <taxon>Bacillati</taxon>
        <taxon>Bacillota</taxon>
        <taxon>Clostridia</taxon>
        <taxon>Eubacteriales</taxon>
        <taxon>Eubacteriaceae</taxon>
        <taxon>Eubacteriaceae incertae sedis</taxon>
        <taxon>Candidatus Allocopromorpha</taxon>
    </lineage>
</organism>
<dbReference type="GO" id="GO:0009403">
    <property type="term" value="P:toxin biosynthetic process"/>
    <property type="evidence" value="ECO:0007669"/>
    <property type="project" value="InterPro"/>
</dbReference>
<comment type="caution">
    <text evidence="6">The sequence shown here is derived from an EMBL/GenBank/DDBJ whole genome shotgun (WGS) entry which is preliminary data.</text>
</comment>
<evidence type="ECO:0000256" key="1">
    <source>
        <dbReference type="ARBA" id="ARBA00004141"/>
    </source>
</evidence>